<accession>A0ACC2D7S3</accession>
<gene>
    <name evidence="1" type="ORF">O6H91_07G096400</name>
</gene>
<sequence>MWVSCWRGMEGLRGVLCLCSLLGISLLFGTVAAATNPADTAALKAFHNSIGNDPLSKLANWKGDDPCGNNWNGVLCGGNGVQYVEELHVLGFDLEGSLAPELGDLTNVTILDLMWNSISGSIPSTLGKLQNLQLLLLNGNKLTGQLPMELGRLTNMNRLQIDENQISGPIPPTFGNLSSVKHLHMNNNSLNGSIPPDLGRLPVLKHLLVDNNKLSGILPSELANISTLQIIQVDNNQFDPLPIPPAYANCSSLLKLSMRNCNLYGSVLDFSSLVNLEYLDLSSNHLYGMIPNGSIPVNLTTMILSNNVLTGPIPASFGNLPNLELLDFHNNNLSDIDPGVSAAIHNSSELRVYGNPKICDTPAPQDSKFCSPQNSNIEKGTNLTSSFALCKPDICQAGQGLLPTLAAQGNCQCAPVIRIDCRLKSPGFVSFDKYLQDFQSYMSKGLNLSVGQVTVESYNWGAGPRLHFVLAVFPSTTQTHLSFNYQEVKAIFLQFASWEIPDSPVYGPRELLVFITPNGIDLFPSGNAGRSRAAFARIIIGSIAGTAILVGALMFFTLRRRASPSPSRKHLLSSTHNKELKIEGIRSFSLQEMEAATDNFSDKKLLGKGGFGTVYEGMLDIGEVAIKRAKDKDISEEGLTEFYTEIQLLSRVHHKNLVKLIGYCMDDGEQLLVYEYMAGGTLRDRLSSSERPLDLKTRLSIARGSAHGILYLHNAADPPIIHRDIKAANILLDEKNEAKVSDFGVSRLAPVPDLDGLLPDHVSTVVKGTPGYLDPEYFLTRQLTDKSDVYSFGVVLLEIFSGQHPIFNGKNLVREARMAYKKGDTISLLDPNIKNYASKETDQLLIVALSCCNDQPETRPSMAEVLRSLENIWHQYCGFNRHSNESSVVDIDSNYTEEQRAKIYASLTDTTTSTFSTESTTSSTSNRDSTSFTQKRNFGRSLSSR</sequence>
<dbReference type="Proteomes" id="UP001162992">
    <property type="component" value="Chromosome 7"/>
</dbReference>
<proteinExistence type="predicted"/>
<evidence type="ECO:0000313" key="2">
    <source>
        <dbReference type="Proteomes" id="UP001162992"/>
    </source>
</evidence>
<name>A0ACC2D7S3_DIPCM</name>
<dbReference type="EMBL" id="CM055098">
    <property type="protein sequence ID" value="KAJ7550351.1"/>
    <property type="molecule type" value="Genomic_DNA"/>
</dbReference>
<evidence type="ECO:0000313" key="1">
    <source>
        <dbReference type="EMBL" id="KAJ7550351.1"/>
    </source>
</evidence>
<reference evidence="2" key="1">
    <citation type="journal article" date="2024" name="Proc. Natl. Acad. Sci. U.S.A.">
        <title>Extraordinary preservation of gene collinearity over three hundred million years revealed in homosporous lycophytes.</title>
        <authorList>
            <person name="Li C."/>
            <person name="Wickell D."/>
            <person name="Kuo L.Y."/>
            <person name="Chen X."/>
            <person name="Nie B."/>
            <person name="Liao X."/>
            <person name="Peng D."/>
            <person name="Ji J."/>
            <person name="Jenkins J."/>
            <person name="Williams M."/>
            <person name="Shu S."/>
            <person name="Plott C."/>
            <person name="Barry K."/>
            <person name="Rajasekar S."/>
            <person name="Grimwood J."/>
            <person name="Han X."/>
            <person name="Sun S."/>
            <person name="Hou Z."/>
            <person name="He W."/>
            <person name="Dai G."/>
            <person name="Sun C."/>
            <person name="Schmutz J."/>
            <person name="Leebens-Mack J.H."/>
            <person name="Li F.W."/>
            <person name="Wang L."/>
        </authorList>
    </citation>
    <scope>NUCLEOTIDE SEQUENCE [LARGE SCALE GENOMIC DNA]</scope>
    <source>
        <strain evidence="2">cv. PW_Plant_1</strain>
    </source>
</reference>
<comment type="caution">
    <text evidence="1">The sequence shown here is derived from an EMBL/GenBank/DDBJ whole genome shotgun (WGS) entry which is preliminary data.</text>
</comment>
<protein>
    <submittedName>
        <fullName evidence="1">Uncharacterized protein</fullName>
    </submittedName>
</protein>
<keyword evidence="2" id="KW-1185">Reference proteome</keyword>
<organism evidence="1 2">
    <name type="scientific">Diphasiastrum complanatum</name>
    <name type="common">Issler's clubmoss</name>
    <name type="synonym">Lycopodium complanatum</name>
    <dbReference type="NCBI Taxonomy" id="34168"/>
    <lineage>
        <taxon>Eukaryota</taxon>
        <taxon>Viridiplantae</taxon>
        <taxon>Streptophyta</taxon>
        <taxon>Embryophyta</taxon>
        <taxon>Tracheophyta</taxon>
        <taxon>Lycopodiopsida</taxon>
        <taxon>Lycopodiales</taxon>
        <taxon>Lycopodiaceae</taxon>
        <taxon>Lycopodioideae</taxon>
        <taxon>Diphasiastrum</taxon>
    </lineage>
</organism>